<dbReference type="PANTHER" id="PTHR32319:SF0">
    <property type="entry name" value="BACTERIAL HEMOLYSIN-LIKE PROTEIN"/>
    <property type="match status" value="1"/>
</dbReference>
<dbReference type="SUPFAM" id="SSF53335">
    <property type="entry name" value="S-adenosyl-L-methionine-dependent methyltransferases"/>
    <property type="match status" value="1"/>
</dbReference>
<sequence length="308" mass="31975">MSPRGIRLDQLLVERGYFPTRNRARAAILAGRVRVEGQVVDKAGAAVSPDARIEVAGDPIPYVSRGGLKLEHALRAFDLEAAVAGVVAADIGASTGGFTDCLLQHGARRVYAIDVGYGQLAWRLRQDPRVVVMERVNARYLSPGALPELVDLVTADVSFISLRLILPAVRGILVPGGGVIALVKPQFEAGPGDVGKGGIVRDPAVHRRVLAEVAAAADQLGFTLLGLAASPILGADGNREFLALWRAPAGSDAAPQAVVPPDGPAAAAGVRVAGPVPREPGSALVRALAGRAELAGEARRRRIGELAP</sequence>
<dbReference type="GO" id="GO:0003723">
    <property type="term" value="F:RNA binding"/>
    <property type="evidence" value="ECO:0007669"/>
    <property type="project" value="UniProtKB-KW"/>
</dbReference>
<dbReference type="PANTHER" id="PTHR32319">
    <property type="entry name" value="BACTERIAL HEMOLYSIN-LIKE PROTEIN"/>
    <property type="match status" value="1"/>
</dbReference>
<dbReference type="InterPro" id="IPR002877">
    <property type="entry name" value="RNA_MeTrfase_FtsJ_dom"/>
</dbReference>
<dbReference type="Gene3D" id="3.10.290.10">
    <property type="entry name" value="RNA-binding S4 domain"/>
    <property type="match status" value="1"/>
</dbReference>
<dbReference type="GO" id="GO:0008168">
    <property type="term" value="F:methyltransferase activity"/>
    <property type="evidence" value="ECO:0007669"/>
    <property type="project" value="InterPro"/>
</dbReference>
<evidence type="ECO:0000313" key="6">
    <source>
        <dbReference type="Proteomes" id="UP000005710"/>
    </source>
</evidence>
<comment type="caution">
    <text evidence="5">The sequence shown here is derived from an EMBL/GenBank/DDBJ whole genome shotgun (WGS) entry which is preliminary data.</text>
</comment>
<dbReference type="STRING" id="867903.ThesuDRAFT_00081"/>
<feature type="domain" description="RNA-binding S4" evidence="4">
    <location>
        <begin position="6"/>
        <end position="71"/>
    </location>
</feature>
<evidence type="ECO:0000256" key="2">
    <source>
        <dbReference type="ARBA" id="ARBA00029460"/>
    </source>
</evidence>
<evidence type="ECO:0000256" key="1">
    <source>
        <dbReference type="ARBA" id="ARBA00022884"/>
    </source>
</evidence>
<organism evidence="5 6">
    <name type="scientific">Thermaerobacter subterraneus DSM 13965</name>
    <dbReference type="NCBI Taxonomy" id="867903"/>
    <lineage>
        <taxon>Bacteria</taxon>
        <taxon>Bacillati</taxon>
        <taxon>Bacillota</taxon>
        <taxon>Clostridia</taxon>
        <taxon>Eubacteriales</taxon>
        <taxon>Clostridiales Family XVII. Incertae Sedis</taxon>
        <taxon>Thermaerobacter</taxon>
    </lineage>
</organism>
<protein>
    <submittedName>
        <fullName evidence="5">Hemolysin A</fullName>
    </submittedName>
</protein>
<dbReference type="Proteomes" id="UP000005710">
    <property type="component" value="Unassembled WGS sequence"/>
</dbReference>
<keyword evidence="6" id="KW-1185">Reference proteome</keyword>
<proteinExistence type="inferred from homology"/>
<reference evidence="5" key="2">
    <citation type="submission" date="2012-10" db="EMBL/GenBank/DDBJ databases">
        <title>Improved high-quality draft of Thermaerobacter subterraneus C21, DSM 13965.</title>
        <authorList>
            <consortium name="DOE Joint Genome Institute"/>
            <person name="Eisen J."/>
            <person name="Huntemann M."/>
            <person name="Wei C.-L."/>
            <person name="Han J."/>
            <person name="Detter J.C."/>
            <person name="Han C."/>
            <person name="Tapia R."/>
            <person name="Chen A."/>
            <person name="Kyrpides N."/>
            <person name="Mavromatis K."/>
            <person name="Markowitz V."/>
            <person name="Szeto E."/>
            <person name="Ivanova N."/>
            <person name="Mikhailova N."/>
            <person name="Ovchinnikova G."/>
            <person name="Pagani I."/>
            <person name="Pati A."/>
            <person name="Goodwin L."/>
            <person name="Nordberg H.P."/>
            <person name="Cantor M.N."/>
            <person name="Hua S.X."/>
            <person name="Woyke T."/>
            <person name="Eisen J."/>
            <person name="Klenk H.-P."/>
        </authorList>
    </citation>
    <scope>NUCLEOTIDE SEQUENCE [LARGE SCALE GENOMIC DNA]</scope>
    <source>
        <strain evidence="5">DSM 13965</strain>
    </source>
</reference>
<dbReference type="Gene3D" id="3.40.50.150">
    <property type="entry name" value="Vaccinia Virus protein VP39"/>
    <property type="match status" value="1"/>
</dbReference>
<dbReference type="HOGENOM" id="CLU_058015_1_1_9"/>
<comment type="similarity">
    <text evidence="2">Belongs to the TlyA family.</text>
</comment>
<dbReference type="AlphaFoldDB" id="K6PLT8"/>
<dbReference type="EMBL" id="AENY02000004">
    <property type="protein sequence ID" value="EKP93837.1"/>
    <property type="molecule type" value="Genomic_DNA"/>
</dbReference>
<evidence type="ECO:0000259" key="4">
    <source>
        <dbReference type="SMART" id="SM00363"/>
    </source>
</evidence>
<dbReference type="InterPro" id="IPR036986">
    <property type="entry name" value="S4_RNA-bd_sf"/>
</dbReference>
<dbReference type="NCBIfam" id="TIGR00478">
    <property type="entry name" value="tly"/>
    <property type="match status" value="1"/>
</dbReference>
<gene>
    <name evidence="5" type="ORF">ThesuDRAFT_00081</name>
</gene>
<dbReference type="PROSITE" id="PS50889">
    <property type="entry name" value="S4"/>
    <property type="match status" value="1"/>
</dbReference>
<dbReference type="InterPro" id="IPR047048">
    <property type="entry name" value="TlyA"/>
</dbReference>
<keyword evidence="1 3" id="KW-0694">RNA-binding</keyword>
<evidence type="ECO:0000256" key="3">
    <source>
        <dbReference type="PROSITE-ProRule" id="PRU00182"/>
    </source>
</evidence>
<dbReference type="Pfam" id="PF01479">
    <property type="entry name" value="S4"/>
    <property type="match status" value="1"/>
</dbReference>
<dbReference type="RefSeq" id="WP_006904783.1">
    <property type="nucleotide sequence ID" value="NZ_JH976536.1"/>
</dbReference>
<reference evidence="5" key="1">
    <citation type="submission" date="2010-10" db="EMBL/GenBank/DDBJ databases">
        <authorList>
            <consortium name="US DOE Joint Genome Institute (JGI-PGF)"/>
            <person name="Lucas S."/>
            <person name="Copeland A."/>
            <person name="Lapidus A."/>
            <person name="Bruce D."/>
            <person name="Goodwin L."/>
            <person name="Pitluck S."/>
            <person name="Kyrpides N."/>
            <person name="Mavromatis K."/>
            <person name="Detter J.C."/>
            <person name="Han C."/>
            <person name="Land M."/>
            <person name="Hauser L."/>
            <person name="Markowitz V."/>
            <person name="Cheng J.-F."/>
            <person name="Hugenholtz P."/>
            <person name="Woyke T."/>
            <person name="Wu D."/>
            <person name="Pukall R."/>
            <person name="Wahrenburg C."/>
            <person name="Brambilla E."/>
            <person name="Klenk H.-P."/>
            <person name="Eisen J.A."/>
        </authorList>
    </citation>
    <scope>NUCLEOTIDE SEQUENCE [LARGE SCALE GENOMIC DNA]</scope>
    <source>
        <strain evidence="5">DSM 13965</strain>
    </source>
</reference>
<dbReference type="eggNOG" id="COG1189">
    <property type="taxonomic scope" value="Bacteria"/>
</dbReference>
<dbReference type="Pfam" id="PF01728">
    <property type="entry name" value="FtsJ"/>
    <property type="match status" value="1"/>
</dbReference>
<evidence type="ECO:0000313" key="5">
    <source>
        <dbReference type="EMBL" id="EKP93837.1"/>
    </source>
</evidence>
<dbReference type="SMART" id="SM00363">
    <property type="entry name" value="S4"/>
    <property type="match status" value="1"/>
</dbReference>
<dbReference type="GO" id="GO:0032259">
    <property type="term" value="P:methylation"/>
    <property type="evidence" value="ECO:0007669"/>
    <property type="project" value="InterPro"/>
</dbReference>
<dbReference type="InterPro" id="IPR029063">
    <property type="entry name" value="SAM-dependent_MTases_sf"/>
</dbReference>
<dbReference type="CDD" id="cd00165">
    <property type="entry name" value="S4"/>
    <property type="match status" value="1"/>
</dbReference>
<accession>K6PLT8</accession>
<dbReference type="OrthoDB" id="9784736at2"/>
<name>K6PLT8_9FIRM</name>
<dbReference type="InterPro" id="IPR004538">
    <property type="entry name" value="Hemolysin_A/TlyA"/>
</dbReference>
<dbReference type="InterPro" id="IPR002942">
    <property type="entry name" value="S4_RNA-bd"/>
</dbReference>
<dbReference type="SUPFAM" id="SSF55174">
    <property type="entry name" value="Alpha-L RNA-binding motif"/>
    <property type="match status" value="1"/>
</dbReference>